<dbReference type="HOGENOM" id="CLU_1301829_0_0_1"/>
<reference evidence="8" key="1">
    <citation type="journal article" date="2009" name="Nature">
        <title>Genome sequence and analysis of the Irish potato famine pathogen Phytophthora infestans.</title>
        <authorList>
            <consortium name="The Broad Institute Genome Sequencing Platform"/>
            <person name="Haas B.J."/>
            <person name="Kamoun S."/>
            <person name="Zody M.C."/>
            <person name="Jiang R.H."/>
            <person name="Handsaker R.E."/>
            <person name="Cano L.M."/>
            <person name="Grabherr M."/>
            <person name="Kodira C.D."/>
            <person name="Raffaele S."/>
            <person name="Torto-Alalibo T."/>
            <person name="Bozkurt T.O."/>
            <person name="Ah-Fong A.M."/>
            <person name="Alvarado L."/>
            <person name="Anderson V.L."/>
            <person name="Armstrong M.R."/>
            <person name="Avrova A."/>
            <person name="Baxter L."/>
            <person name="Beynon J."/>
            <person name="Boevink P.C."/>
            <person name="Bollmann S.R."/>
            <person name="Bos J.I."/>
            <person name="Bulone V."/>
            <person name="Cai G."/>
            <person name="Cakir C."/>
            <person name="Carrington J.C."/>
            <person name="Chawner M."/>
            <person name="Conti L."/>
            <person name="Costanzo S."/>
            <person name="Ewan R."/>
            <person name="Fahlgren N."/>
            <person name="Fischbach M.A."/>
            <person name="Fugelstad J."/>
            <person name="Gilroy E.M."/>
            <person name="Gnerre S."/>
            <person name="Green P.J."/>
            <person name="Grenville-Briggs L.J."/>
            <person name="Griffith J."/>
            <person name="Grunwald N.J."/>
            <person name="Horn K."/>
            <person name="Horner N.R."/>
            <person name="Hu C.H."/>
            <person name="Huitema E."/>
            <person name="Jeong D.H."/>
            <person name="Jones A.M."/>
            <person name="Jones J.D."/>
            <person name="Jones R.W."/>
            <person name="Karlsson E.K."/>
            <person name="Kunjeti S.G."/>
            <person name="Lamour K."/>
            <person name="Liu Z."/>
            <person name="Ma L."/>
            <person name="Maclean D."/>
            <person name="Chibucos M.C."/>
            <person name="McDonald H."/>
            <person name="McWalters J."/>
            <person name="Meijer H.J."/>
            <person name="Morgan W."/>
            <person name="Morris P.F."/>
            <person name="Munro C.A."/>
            <person name="O'Neill K."/>
            <person name="Ospina-Giraldo M."/>
            <person name="Pinzon A."/>
            <person name="Pritchard L."/>
            <person name="Ramsahoye B."/>
            <person name="Ren Q."/>
            <person name="Restrepo S."/>
            <person name="Roy S."/>
            <person name="Sadanandom A."/>
            <person name="Savidor A."/>
            <person name="Schornack S."/>
            <person name="Schwartz D.C."/>
            <person name="Schumann U.D."/>
            <person name="Schwessinger B."/>
            <person name="Seyer L."/>
            <person name="Sharpe T."/>
            <person name="Silvar C."/>
            <person name="Song J."/>
            <person name="Studholme D.J."/>
            <person name="Sykes S."/>
            <person name="Thines M."/>
            <person name="van de Vondervoort P.J."/>
            <person name="Phuntumart V."/>
            <person name="Wawra S."/>
            <person name="Weide R."/>
            <person name="Win J."/>
            <person name="Young C."/>
            <person name="Zhou S."/>
            <person name="Fry W."/>
            <person name="Meyers B.C."/>
            <person name="van West P."/>
            <person name="Ristaino J."/>
            <person name="Govers F."/>
            <person name="Birch P.R."/>
            <person name="Whisson S.C."/>
            <person name="Judelson H.S."/>
            <person name="Nusbaum C."/>
        </authorList>
    </citation>
    <scope>NUCLEOTIDE SEQUENCE [LARGE SCALE GENOMIC DNA]</scope>
    <source>
        <strain evidence="8">T30-4</strain>
    </source>
</reference>
<keyword evidence="8" id="KW-1185">Reference proteome</keyword>
<dbReference type="PROSITE" id="PS50145">
    <property type="entry name" value="ZF_TRAF"/>
    <property type="match status" value="1"/>
</dbReference>
<feature type="region of interest" description="Disordered" evidence="5">
    <location>
        <begin position="160"/>
        <end position="212"/>
    </location>
</feature>
<dbReference type="AlphaFoldDB" id="D0N7M5"/>
<feature type="compositionally biased region" description="Pro residues" evidence="5">
    <location>
        <begin position="160"/>
        <end position="170"/>
    </location>
</feature>
<dbReference type="GO" id="GO:0008270">
    <property type="term" value="F:zinc ion binding"/>
    <property type="evidence" value="ECO:0007669"/>
    <property type="project" value="UniProtKB-KW"/>
</dbReference>
<organism evidence="7 8">
    <name type="scientific">Phytophthora infestans (strain T30-4)</name>
    <name type="common">Potato late blight agent</name>
    <dbReference type="NCBI Taxonomy" id="403677"/>
    <lineage>
        <taxon>Eukaryota</taxon>
        <taxon>Sar</taxon>
        <taxon>Stramenopiles</taxon>
        <taxon>Oomycota</taxon>
        <taxon>Peronosporomycetes</taxon>
        <taxon>Peronosporales</taxon>
        <taxon>Peronosporaceae</taxon>
        <taxon>Phytophthora</taxon>
    </lineage>
</organism>
<dbReference type="KEGG" id="pif:PITG_07254"/>
<evidence type="ECO:0000256" key="3">
    <source>
        <dbReference type="ARBA" id="ARBA00022833"/>
    </source>
</evidence>
<dbReference type="eggNOG" id="KOG0297">
    <property type="taxonomic scope" value="Eukaryota"/>
</dbReference>
<dbReference type="SUPFAM" id="SSF49599">
    <property type="entry name" value="TRAF domain-like"/>
    <property type="match status" value="2"/>
</dbReference>
<dbReference type="PANTHER" id="PTHR16295">
    <property type="entry name" value="TRAF-TYPE ZINC FINGER PROTEIN-RELATED"/>
    <property type="match status" value="1"/>
</dbReference>
<dbReference type="STRING" id="403677.D0N7M5"/>
<dbReference type="InterPro" id="IPR001293">
    <property type="entry name" value="Znf_TRAF"/>
</dbReference>
<dbReference type="InterPro" id="IPR051986">
    <property type="entry name" value="Innate_Immune_Apopt_Reg"/>
</dbReference>
<gene>
    <name evidence="7" type="ORF">PITG_07254</name>
</gene>
<evidence type="ECO:0000313" key="8">
    <source>
        <dbReference type="Proteomes" id="UP000006643"/>
    </source>
</evidence>
<keyword evidence="1 4" id="KW-0479">Metal-binding</keyword>
<keyword evidence="3 4" id="KW-0862">Zinc</keyword>
<proteinExistence type="predicted"/>
<dbReference type="Proteomes" id="UP000006643">
    <property type="component" value="Unassembled WGS sequence"/>
</dbReference>
<dbReference type="RefSeq" id="XP_002905192.1">
    <property type="nucleotide sequence ID" value="XM_002905146.1"/>
</dbReference>
<feature type="domain" description="TRAF-type" evidence="6">
    <location>
        <begin position="7"/>
        <end position="65"/>
    </location>
</feature>
<dbReference type="InParanoid" id="D0N7M5"/>
<name>D0N7M5_PHYIT</name>
<evidence type="ECO:0000313" key="7">
    <source>
        <dbReference type="EMBL" id="EEY53574.1"/>
    </source>
</evidence>
<dbReference type="InterPro" id="IPR013083">
    <property type="entry name" value="Znf_RING/FYVE/PHD"/>
</dbReference>
<dbReference type="VEuPathDB" id="FungiDB:PITG_07254"/>
<sequence length="212" mass="23526">MSELQEHIESCDCRLVSCPNDCGGKFLQRGIPNHLATRCPKKSSNTSAPVECKFCDDEIDASRIQDHEQNCDWKPKRCQHCNMVVISRDLMRHESSCKTNMKSCSHCNENMPQSALTTHAGRCSKRPIKCIRCCQLFPADAIVAHSTNCKVVLAPIKIPPPPPFPPPPSATTPTLTSQQNTRRVTADPWVTGPALSETTKARGTYSMRKLHA</sequence>
<dbReference type="PANTHER" id="PTHR16295:SF10">
    <property type="entry name" value="EXPRESSED PROTEIN"/>
    <property type="match status" value="1"/>
</dbReference>
<dbReference type="Pfam" id="PF02176">
    <property type="entry name" value="zf-TRAF"/>
    <property type="match status" value="1"/>
</dbReference>
<dbReference type="GeneID" id="9471589"/>
<accession>D0N7M5</accession>
<evidence type="ECO:0000259" key="6">
    <source>
        <dbReference type="PROSITE" id="PS50145"/>
    </source>
</evidence>
<dbReference type="OrthoDB" id="193703at2759"/>
<protein>
    <recommendedName>
        <fullName evidence="6">TRAF-type domain-containing protein</fullName>
    </recommendedName>
</protein>
<dbReference type="Gene3D" id="3.30.40.10">
    <property type="entry name" value="Zinc/RING finger domain, C3HC4 (zinc finger)"/>
    <property type="match status" value="3"/>
</dbReference>
<evidence type="ECO:0000256" key="4">
    <source>
        <dbReference type="PROSITE-ProRule" id="PRU00207"/>
    </source>
</evidence>
<evidence type="ECO:0000256" key="2">
    <source>
        <dbReference type="ARBA" id="ARBA00022771"/>
    </source>
</evidence>
<feature type="zinc finger region" description="TRAF-type" evidence="4">
    <location>
        <begin position="7"/>
        <end position="65"/>
    </location>
</feature>
<keyword evidence="2 4" id="KW-0863">Zinc-finger</keyword>
<dbReference type="EMBL" id="DS028127">
    <property type="protein sequence ID" value="EEY53574.1"/>
    <property type="molecule type" value="Genomic_DNA"/>
</dbReference>
<dbReference type="GO" id="GO:0005739">
    <property type="term" value="C:mitochondrion"/>
    <property type="evidence" value="ECO:0007669"/>
    <property type="project" value="TreeGrafter"/>
</dbReference>
<evidence type="ECO:0000256" key="5">
    <source>
        <dbReference type="SAM" id="MobiDB-lite"/>
    </source>
</evidence>
<evidence type="ECO:0000256" key="1">
    <source>
        <dbReference type="ARBA" id="ARBA00022723"/>
    </source>
</evidence>